<gene>
    <name evidence="3" type="ORF">AZF00_08810</name>
</gene>
<proteinExistence type="predicted"/>
<dbReference type="RefSeq" id="WP_008250362.1">
    <property type="nucleotide sequence ID" value="NZ_CP014544.1"/>
</dbReference>
<dbReference type="InterPro" id="IPR036938">
    <property type="entry name" value="PAP2/HPO_sf"/>
</dbReference>
<dbReference type="Proteomes" id="UP000074119">
    <property type="component" value="Chromosome"/>
</dbReference>
<name>A0A127M5F9_9GAMM</name>
<dbReference type="EMBL" id="CP014544">
    <property type="protein sequence ID" value="AMO68396.1"/>
    <property type="molecule type" value="Genomic_DNA"/>
</dbReference>
<evidence type="ECO:0000313" key="3">
    <source>
        <dbReference type="EMBL" id="AMO68396.1"/>
    </source>
</evidence>
<dbReference type="Gene3D" id="1.20.144.10">
    <property type="entry name" value="Phosphatidic acid phosphatase type 2/haloperoxidase"/>
    <property type="match status" value="1"/>
</dbReference>
<evidence type="ECO:0000256" key="1">
    <source>
        <dbReference type="SAM" id="Phobius"/>
    </source>
</evidence>
<feature type="domain" description="Phosphatidic acid phosphatase type 2/haloperoxidase" evidence="2">
    <location>
        <begin position="91"/>
        <end position="220"/>
    </location>
</feature>
<dbReference type="Pfam" id="PF01569">
    <property type="entry name" value="PAP2"/>
    <property type="match status" value="1"/>
</dbReference>
<feature type="transmembrane region" description="Helical" evidence="1">
    <location>
        <begin position="59"/>
        <end position="78"/>
    </location>
</feature>
<protein>
    <recommendedName>
        <fullName evidence="2">Phosphatidic acid phosphatase type 2/haloperoxidase domain-containing protein</fullName>
    </recommendedName>
</protein>
<dbReference type="AlphaFoldDB" id="A0A127M5F9"/>
<accession>A0A127M5F9</accession>
<keyword evidence="1" id="KW-1133">Transmembrane helix</keyword>
<dbReference type="STRING" id="1470434.AZF00_08810"/>
<dbReference type="SUPFAM" id="SSF48317">
    <property type="entry name" value="Acid phosphatase/Vanadium-dependent haloperoxidase"/>
    <property type="match status" value="1"/>
</dbReference>
<organism evidence="3 4">
    <name type="scientific">Zhongshania aliphaticivorans</name>
    <dbReference type="NCBI Taxonomy" id="1470434"/>
    <lineage>
        <taxon>Bacteria</taxon>
        <taxon>Pseudomonadati</taxon>
        <taxon>Pseudomonadota</taxon>
        <taxon>Gammaproteobacteria</taxon>
        <taxon>Cellvibrionales</taxon>
        <taxon>Spongiibacteraceae</taxon>
        <taxon>Zhongshania</taxon>
    </lineage>
</organism>
<keyword evidence="1" id="KW-0472">Membrane</keyword>
<keyword evidence="1" id="KW-0812">Transmembrane</keyword>
<sequence length="246" mass="28009">MSPAKQILYSLLALFIVTLYFEFSDLDLWVQSFFYDFSRQSWALSIEGHPWRHILLYDAPKKILGILELSLLVSLLFFRKHTLIQKYHSGLLIVMLTLPLGPSVVSSLKGTTNVACPYDLTQYGGDTPYIRLFERYPAGKKPAKQQRCFPAGHASGGFALLALYFLPQSRRRRRQMLAVALLAGWTMGMYKMLLGHHFFSHTLTSMILCWLVANCIALIVTPHSLYERQKQPRSTESVDAPSFATD</sequence>
<dbReference type="KEGG" id="zal:AZF00_08810"/>
<feature type="transmembrane region" description="Helical" evidence="1">
    <location>
        <begin position="205"/>
        <end position="226"/>
    </location>
</feature>
<feature type="transmembrane region" description="Helical" evidence="1">
    <location>
        <begin position="7"/>
        <end position="23"/>
    </location>
</feature>
<evidence type="ECO:0000313" key="4">
    <source>
        <dbReference type="Proteomes" id="UP000074119"/>
    </source>
</evidence>
<evidence type="ECO:0000259" key="2">
    <source>
        <dbReference type="Pfam" id="PF01569"/>
    </source>
</evidence>
<feature type="transmembrane region" description="Helical" evidence="1">
    <location>
        <begin position="178"/>
        <end position="199"/>
    </location>
</feature>
<reference evidence="3 4" key="1">
    <citation type="submission" date="2015-12" db="EMBL/GenBank/DDBJ databases">
        <authorList>
            <person name="Shamseldin A."/>
            <person name="Moawad H."/>
            <person name="Abd El-Rahim W.M."/>
            <person name="Sadowsky M.J."/>
        </authorList>
    </citation>
    <scope>NUCLEOTIDE SEQUENCE [LARGE SCALE GENOMIC DNA]</scope>
    <source>
        <strain evidence="3 4">SM2</strain>
    </source>
</reference>
<dbReference type="CDD" id="cd03396">
    <property type="entry name" value="PAP2_like_6"/>
    <property type="match status" value="1"/>
</dbReference>
<dbReference type="InterPro" id="IPR000326">
    <property type="entry name" value="PAP2/HPO"/>
</dbReference>